<dbReference type="Proteomes" id="UP000236846">
    <property type="component" value="Unassembled WGS sequence"/>
</dbReference>
<dbReference type="EMBL" id="PCXE01000017">
    <property type="protein sequence ID" value="PIR26569.1"/>
    <property type="molecule type" value="Genomic_DNA"/>
</dbReference>
<comment type="caution">
    <text evidence="1">The sequence shown here is derived from an EMBL/GenBank/DDBJ whole genome shotgun (WGS) entry which is preliminary data.</text>
</comment>
<dbReference type="AlphaFoldDB" id="A0A2H0PX00"/>
<reference evidence="1 2" key="1">
    <citation type="submission" date="2017-09" db="EMBL/GenBank/DDBJ databases">
        <title>Depth-based differentiation of microbial function through sediment-hosted aquifers and enrichment of novel symbionts in the deep terrestrial subsurface.</title>
        <authorList>
            <person name="Probst A.J."/>
            <person name="Ladd B."/>
            <person name="Jarett J.K."/>
            <person name="Geller-Mcgrath D.E."/>
            <person name="Sieber C.M."/>
            <person name="Emerson J.B."/>
            <person name="Anantharaman K."/>
            <person name="Thomas B.C."/>
            <person name="Malmstrom R."/>
            <person name="Stieglmeier M."/>
            <person name="Klingl A."/>
            <person name="Woyke T."/>
            <person name="Ryan C.M."/>
            <person name="Banfield J.F."/>
        </authorList>
    </citation>
    <scope>NUCLEOTIDE SEQUENCE [LARGE SCALE GENOMIC DNA]</scope>
    <source>
        <strain evidence="1">CG11_big_fil_rev_8_21_14_0_20_43_10</strain>
    </source>
</reference>
<dbReference type="NCBIfam" id="TIGR04256">
    <property type="entry name" value="GxxExxY"/>
    <property type="match status" value="1"/>
</dbReference>
<evidence type="ECO:0000313" key="1">
    <source>
        <dbReference type="EMBL" id="PIR26569.1"/>
    </source>
</evidence>
<dbReference type="Pfam" id="PF13366">
    <property type="entry name" value="PDDEXK_3"/>
    <property type="match status" value="1"/>
</dbReference>
<evidence type="ECO:0000313" key="2">
    <source>
        <dbReference type="Proteomes" id="UP000236846"/>
    </source>
</evidence>
<evidence type="ECO:0008006" key="3">
    <source>
        <dbReference type="Google" id="ProtNLM"/>
    </source>
</evidence>
<sequence>MPIMPARLCQSLAGGRIANVDTNYTKLVYPELSYRLSGILFAVHNELGRYANEKQYSDAIETKLKQLAITYEREQILPPSFGEESVGRNRIDFIVDDKIILEIKTKRIIGREEYYQIRRYLKAMSKNSEFS</sequence>
<dbReference type="InterPro" id="IPR026350">
    <property type="entry name" value="GxxExxY"/>
</dbReference>
<accession>A0A2H0PX00</accession>
<gene>
    <name evidence="1" type="ORF">COV41_00870</name>
</gene>
<protein>
    <recommendedName>
        <fullName evidence="3">GxxExxY protein</fullName>
    </recommendedName>
</protein>
<name>A0A2H0PX00_9BACT</name>
<organism evidence="1 2">
    <name type="scientific">Candidatus Brennerbacteria bacterium CG11_big_fil_rev_8_21_14_0_20_43_10</name>
    <dbReference type="NCBI Taxonomy" id="1974523"/>
    <lineage>
        <taxon>Bacteria</taxon>
        <taxon>Candidatus Brenneribacteriota</taxon>
    </lineage>
</organism>
<proteinExistence type="predicted"/>